<dbReference type="EMBL" id="JAULSC010000012">
    <property type="protein sequence ID" value="MDO3396645.1"/>
    <property type="molecule type" value="Genomic_DNA"/>
</dbReference>
<dbReference type="Gene3D" id="3.90.550.10">
    <property type="entry name" value="Spore Coat Polysaccharide Biosynthesis Protein SpsA, Chain A"/>
    <property type="match status" value="1"/>
</dbReference>
<accession>A0ABT8TT82</accession>
<dbReference type="InterPro" id="IPR018641">
    <property type="entry name" value="Trfase_1_rSAM/seldom-assoc"/>
</dbReference>
<dbReference type="RefSeq" id="WP_302708798.1">
    <property type="nucleotide sequence ID" value="NZ_JAULSC010000012.1"/>
</dbReference>
<evidence type="ECO:0000313" key="1">
    <source>
        <dbReference type="EMBL" id="MDO3396645.1"/>
    </source>
</evidence>
<dbReference type="Pfam" id="PF09837">
    <property type="entry name" value="DUF2064"/>
    <property type="match status" value="1"/>
</dbReference>
<sequence>MTAPHDPDVPPRVLVVAKAPVAGRVKTRLGADIGDEAAAEVAAACLLDTIDAATAAVGAERCHLSLAGDLAEAVRGDEILAALAGWSTTAQVGDGFDERLAHAHAAVADSGPGAVVQVGMDTPQVTPELLLDAAAPLASHDAVLGPADDGGWWVLALRDPADAAVLAGVEMSTPSTYDDTRAALLGAGLSVGGTATLNDVDTVADAEAVLAAVATGSRFAGAWRGRVLS</sequence>
<organism evidence="1 2">
    <name type="scientific">Nocardioides cremeus</name>
    <dbReference type="NCBI Taxonomy" id="3058044"/>
    <lineage>
        <taxon>Bacteria</taxon>
        <taxon>Bacillati</taxon>
        <taxon>Actinomycetota</taxon>
        <taxon>Actinomycetes</taxon>
        <taxon>Propionibacteriales</taxon>
        <taxon>Nocardioidaceae</taxon>
        <taxon>Nocardioides</taxon>
    </lineage>
</organism>
<keyword evidence="2" id="KW-1185">Reference proteome</keyword>
<evidence type="ECO:0000313" key="2">
    <source>
        <dbReference type="Proteomes" id="UP001168363"/>
    </source>
</evidence>
<dbReference type="SUPFAM" id="SSF53448">
    <property type="entry name" value="Nucleotide-diphospho-sugar transferases"/>
    <property type="match status" value="1"/>
</dbReference>
<dbReference type="PANTHER" id="PTHR36529:SF1">
    <property type="entry name" value="GLYCOSYLTRANSFERASE"/>
    <property type="match status" value="1"/>
</dbReference>
<dbReference type="Proteomes" id="UP001168363">
    <property type="component" value="Unassembled WGS sequence"/>
</dbReference>
<gene>
    <name evidence="1" type="ORF">QWJ41_13025</name>
</gene>
<dbReference type="PANTHER" id="PTHR36529">
    <property type="entry name" value="SLL1095 PROTEIN"/>
    <property type="match status" value="1"/>
</dbReference>
<protein>
    <submittedName>
        <fullName evidence="1">DUF2064 domain-containing protein</fullName>
    </submittedName>
</protein>
<comment type="caution">
    <text evidence="1">The sequence shown here is derived from an EMBL/GenBank/DDBJ whole genome shotgun (WGS) entry which is preliminary data.</text>
</comment>
<reference evidence="1" key="1">
    <citation type="submission" date="2023-06" db="EMBL/GenBank/DDBJ databases">
        <title>Genome sequence of Nocardioides sp. SOB44.</title>
        <authorList>
            <person name="Zhang G."/>
        </authorList>
    </citation>
    <scope>NUCLEOTIDE SEQUENCE</scope>
    <source>
        <strain evidence="1">SOB44</strain>
    </source>
</reference>
<dbReference type="InterPro" id="IPR029044">
    <property type="entry name" value="Nucleotide-diphossugar_trans"/>
</dbReference>
<name>A0ABT8TT82_9ACTN</name>
<proteinExistence type="predicted"/>